<organism evidence="2 3">
    <name type="scientific">Favolaschia claudopus</name>
    <dbReference type="NCBI Taxonomy" id="2862362"/>
    <lineage>
        <taxon>Eukaryota</taxon>
        <taxon>Fungi</taxon>
        <taxon>Dikarya</taxon>
        <taxon>Basidiomycota</taxon>
        <taxon>Agaricomycotina</taxon>
        <taxon>Agaricomycetes</taxon>
        <taxon>Agaricomycetidae</taxon>
        <taxon>Agaricales</taxon>
        <taxon>Marasmiineae</taxon>
        <taxon>Mycenaceae</taxon>
        <taxon>Favolaschia</taxon>
    </lineage>
</organism>
<dbReference type="EMBL" id="JAWWNJ010000019">
    <property type="protein sequence ID" value="KAK7036225.1"/>
    <property type="molecule type" value="Genomic_DNA"/>
</dbReference>
<proteinExistence type="predicted"/>
<feature type="signal peptide" evidence="1">
    <location>
        <begin position="1"/>
        <end position="20"/>
    </location>
</feature>
<sequence>MKLTSSFGLIFLPFIVGVVASPTAPTSDAGLCNWIVNCGGFGACEAGPCIQDGYSCSGAGVPMLAPGGTVNATCTTACHCELFCGVGPVCPP</sequence>
<evidence type="ECO:0000313" key="3">
    <source>
        <dbReference type="Proteomes" id="UP001362999"/>
    </source>
</evidence>
<evidence type="ECO:0000256" key="1">
    <source>
        <dbReference type="SAM" id="SignalP"/>
    </source>
</evidence>
<keyword evidence="1" id="KW-0732">Signal</keyword>
<gene>
    <name evidence="2" type="ORF">R3P38DRAFT_2911055</name>
</gene>
<keyword evidence="3" id="KW-1185">Reference proteome</keyword>
<protein>
    <submittedName>
        <fullName evidence="2">Uncharacterized protein</fullName>
    </submittedName>
</protein>
<accession>A0AAW0CEV6</accession>
<reference evidence="2 3" key="1">
    <citation type="journal article" date="2024" name="J Genomics">
        <title>Draft genome sequencing and assembly of Favolaschia claudopus CIRM-BRFM 2984 isolated from oak limbs.</title>
        <authorList>
            <person name="Navarro D."/>
            <person name="Drula E."/>
            <person name="Chaduli D."/>
            <person name="Cazenave R."/>
            <person name="Ahrendt S."/>
            <person name="Wang J."/>
            <person name="Lipzen A."/>
            <person name="Daum C."/>
            <person name="Barry K."/>
            <person name="Grigoriev I.V."/>
            <person name="Favel A."/>
            <person name="Rosso M.N."/>
            <person name="Martin F."/>
        </authorList>
    </citation>
    <scope>NUCLEOTIDE SEQUENCE [LARGE SCALE GENOMIC DNA]</scope>
    <source>
        <strain evidence="2 3">CIRM-BRFM 2984</strain>
    </source>
</reference>
<feature type="chain" id="PRO_5043339866" evidence="1">
    <location>
        <begin position="21"/>
        <end position="92"/>
    </location>
</feature>
<dbReference type="AlphaFoldDB" id="A0AAW0CEV6"/>
<evidence type="ECO:0000313" key="2">
    <source>
        <dbReference type="EMBL" id="KAK7036225.1"/>
    </source>
</evidence>
<dbReference type="Proteomes" id="UP001362999">
    <property type="component" value="Unassembled WGS sequence"/>
</dbReference>
<comment type="caution">
    <text evidence="2">The sequence shown here is derived from an EMBL/GenBank/DDBJ whole genome shotgun (WGS) entry which is preliminary data.</text>
</comment>
<name>A0AAW0CEV6_9AGAR</name>